<comment type="caution">
    <text evidence="1">The sequence shown here is derived from an EMBL/GenBank/DDBJ whole genome shotgun (WGS) entry which is preliminary data.</text>
</comment>
<name>A0A0R1NQW7_9LACO</name>
<dbReference type="EMBL" id="AZEB01000042">
    <property type="protein sequence ID" value="KRL20021.1"/>
    <property type="molecule type" value="Genomic_DNA"/>
</dbReference>
<sequence>MIKNYFFDFDKTLADSGGVSISATKEAFKVMGFAVPETNVILGYMGIPAEISFKKMARESLSETQIQKLTDTFRTIYQKVEMKSTKLYPNIVSMLTSLKKANKNIFIVSSKKTDAVERNLNNLKIISFFQDIVGFDKVKNYKPAPDGILLLLSKYDLVKDESLMIGDAKYDIQMGKAVGIKTCGALWGAFDVNGLANERPTYLIDQPMELVTLE</sequence>
<dbReference type="RefSeq" id="WP_056949679.1">
    <property type="nucleotide sequence ID" value="NZ_AZEB01000042.1"/>
</dbReference>
<accession>A0A0R1NQW7</accession>
<dbReference type="FunFam" id="3.40.50.1000:FF:000022">
    <property type="entry name" value="Phosphoglycolate phosphatase"/>
    <property type="match status" value="1"/>
</dbReference>
<dbReference type="Proteomes" id="UP000051439">
    <property type="component" value="Unassembled WGS sequence"/>
</dbReference>
<dbReference type="NCBIfam" id="TIGR01549">
    <property type="entry name" value="HAD-SF-IA-v1"/>
    <property type="match status" value="1"/>
</dbReference>
<dbReference type="InterPro" id="IPR006439">
    <property type="entry name" value="HAD-SF_hydro_IA"/>
</dbReference>
<dbReference type="InterPro" id="IPR041492">
    <property type="entry name" value="HAD_2"/>
</dbReference>
<organism evidence="1 2">
    <name type="scientific">Lentilactobacillus kisonensis DSM 19906 = JCM 15041</name>
    <dbReference type="NCBI Taxonomy" id="1423766"/>
    <lineage>
        <taxon>Bacteria</taxon>
        <taxon>Bacillati</taxon>
        <taxon>Bacillota</taxon>
        <taxon>Bacilli</taxon>
        <taxon>Lactobacillales</taxon>
        <taxon>Lactobacillaceae</taxon>
        <taxon>Lentilactobacillus</taxon>
    </lineage>
</organism>
<gene>
    <name evidence="1" type="ORF">FC98_GL002073</name>
</gene>
<dbReference type="InterPro" id="IPR036412">
    <property type="entry name" value="HAD-like_sf"/>
</dbReference>
<dbReference type="SFLD" id="SFLDS00003">
    <property type="entry name" value="Haloacid_Dehalogenase"/>
    <property type="match status" value="1"/>
</dbReference>
<dbReference type="GO" id="GO:0006281">
    <property type="term" value="P:DNA repair"/>
    <property type="evidence" value="ECO:0007669"/>
    <property type="project" value="TreeGrafter"/>
</dbReference>
<dbReference type="PATRIC" id="fig|1423766.4.peg.2153"/>
<dbReference type="PANTHER" id="PTHR43434">
    <property type="entry name" value="PHOSPHOGLYCOLATE PHOSPHATASE"/>
    <property type="match status" value="1"/>
</dbReference>
<dbReference type="InterPro" id="IPR050155">
    <property type="entry name" value="HAD-like_hydrolase_sf"/>
</dbReference>
<dbReference type="Pfam" id="PF13419">
    <property type="entry name" value="HAD_2"/>
    <property type="match status" value="1"/>
</dbReference>
<dbReference type="PANTHER" id="PTHR43434:SF26">
    <property type="entry name" value="PYROPHOSPHATASE PPAX"/>
    <property type="match status" value="1"/>
</dbReference>
<evidence type="ECO:0000313" key="2">
    <source>
        <dbReference type="Proteomes" id="UP000051439"/>
    </source>
</evidence>
<keyword evidence="2" id="KW-1185">Reference proteome</keyword>
<dbReference type="SFLD" id="SFLDG01129">
    <property type="entry name" value="C1.5:_HAD__Beta-PGM__Phosphata"/>
    <property type="match status" value="1"/>
</dbReference>
<dbReference type="AlphaFoldDB" id="A0A0R1NQW7"/>
<dbReference type="SFLD" id="SFLDG01135">
    <property type="entry name" value="C1.5.6:_HAD__Beta-PGM__Phospha"/>
    <property type="match status" value="1"/>
</dbReference>
<evidence type="ECO:0000313" key="1">
    <source>
        <dbReference type="EMBL" id="KRL20021.1"/>
    </source>
</evidence>
<dbReference type="NCBIfam" id="TIGR01509">
    <property type="entry name" value="HAD-SF-IA-v3"/>
    <property type="match status" value="1"/>
</dbReference>
<dbReference type="GO" id="GO:0005829">
    <property type="term" value="C:cytosol"/>
    <property type="evidence" value="ECO:0007669"/>
    <property type="project" value="TreeGrafter"/>
</dbReference>
<dbReference type="Gene3D" id="3.40.50.1000">
    <property type="entry name" value="HAD superfamily/HAD-like"/>
    <property type="match status" value="1"/>
</dbReference>
<protein>
    <submittedName>
        <fullName evidence="1">Phosphoglycolate phosphatase, bacterial</fullName>
    </submittedName>
</protein>
<dbReference type="SUPFAM" id="SSF56784">
    <property type="entry name" value="HAD-like"/>
    <property type="match status" value="1"/>
</dbReference>
<dbReference type="InterPro" id="IPR023198">
    <property type="entry name" value="PGP-like_dom2"/>
</dbReference>
<reference evidence="1 2" key="1">
    <citation type="journal article" date="2015" name="Genome Announc.">
        <title>Expanding the biotechnology potential of lactobacilli through comparative genomics of 213 strains and associated genera.</title>
        <authorList>
            <person name="Sun Z."/>
            <person name="Harris H.M."/>
            <person name="McCann A."/>
            <person name="Guo C."/>
            <person name="Argimon S."/>
            <person name="Zhang W."/>
            <person name="Yang X."/>
            <person name="Jeffery I.B."/>
            <person name="Cooney J.C."/>
            <person name="Kagawa T.F."/>
            <person name="Liu W."/>
            <person name="Song Y."/>
            <person name="Salvetti E."/>
            <person name="Wrobel A."/>
            <person name="Rasinkangas P."/>
            <person name="Parkhill J."/>
            <person name="Rea M.C."/>
            <person name="O'Sullivan O."/>
            <person name="Ritari J."/>
            <person name="Douillard F.P."/>
            <person name="Paul Ross R."/>
            <person name="Yang R."/>
            <person name="Briner A.E."/>
            <person name="Felis G.E."/>
            <person name="de Vos W.M."/>
            <person name="Barrangou R."/>
            <person name="Klaenhammer T.R."/>
            <person name="Caufield P.W."/>
            <person name="Cui Y."/>
            <person name="Zhang H."/>
            <person name="O'Toole P.W."/>
        </authorList>
    </citation>
    <scope>NUCLEOTIDE SEQUENCE [LARGE SCALE GENOMIC DNA]</scope>
    <source>
        <strain evidence="1 2">DSM 19906</strain>
    </source>
</reference>
<dbReference type="GO" id="GO:0008967">
    <property type="term" value="F:phosphoglycolate phosphatase activity"/>
    <property type="evidence" value="ECO:0007669"/>
    <property type="project" value="TreeGrafter"/>
</dbReference>
<dbReference type="InterPro" id="IPR023214">
    <property type="entry name" value="HAD_sf"/>
</dbReference>
<proteinExistence type="predicted"/>
<dbReference type="Gene3D" id="1.10.150.240">
    <property type="entry name" value="Putative phosphatase, domain 2"/>
    <property type="match status" value="1"/>
</dbReference>